<proteinExistence type="predicted"/>
<reference evidence="1 2" key="1">
    <citation type="journal article" date="2014" name="Genome Announc.">
        <title>Draft Genome Sequences of Three Strains of Bacteroides pyogenes Isolated from a Cat and Swine.</title>
        <authorList>
            <person name="Sakamoto M."/>
            <person name="Oshima K."/>
            <person name="Suda W."/>
            <person name="Kitamura K."/>
            <person name="Iida T."/>
            <person name="Hattori M."/>
            <person name="Ohkuma M."/>
        </authorList>
    </citation>
    <scope>NUCLEOTIDE SEQUENCE [LARGE SCALE GENOMIC DNA]</scope>
    <source>
        <strain evidence="1 2">JCM 6292</strain>
    </source>
</reference>
<protein>
    <recommendedName>
        <fullName evidence="3">GLPGLI family protein</fullName>
    </recommendedName>
</protein>
<dbReference type="InterPro" id="IPR026408">
    <property type="entry name" value="GG_sam_targ_CFB"/>
</dbReference>
<dbReference type="Pfam" id="PF09697">
    <property type="entry name" value="Porph_ging"/>
    <property type="match status" value="1"/>
</dbReference>
<dbReference type="Proteomes" id="UP000018861">
    <property type="component" value="Unassembled WGS sequence"/>
</dbReference>
<dbReference type="NCBIfam" id="TIGR04149">
    <property type="entry name" value="GG_sam_targ_CFB"/>
    <property type="match status" value="1"/>
</dbReference>
<accession>W4P6C0</accession>
<evidence type="ECO:0000313" key="1">
    <source>
        <dbReference type="EMBL" id="GAE14908.1"/>
    </source>
</evidence>
<organism evidence="1 2">
    <name type="scientific">Bacteroides pyogenes JCM 6292</name>
    <dbReference type="NCBI Taxonomy" id="1235809"/>
    <lineage>
        <taxon>Bacteria</taxon>
        <taxon>Pseudomonadati</taxon>
        <taxon>Bacteroidota</taxon>
        <taxon>Bacteroidia</taxon>
        <taxon>Bacteroidales</taxon>
        <taxon>Bacteroidaceae</taxon>
        <taxon>Bacteroides</taxon>
    </lineage>
</organism>
<gene>
    <name evidence="1" type="ORF">JCM6292_1104</name>
</gene>
<comment type="caution">
    <text evidence="1">The sequence shown here is derived from an EMBL/GenBank/DDBJ whole genome shotgun (WGS) entry which is preliminary data.</text>
</comment>
<name>W4P6C0_9BACE</name>
<dbReference type="EMBL" id="BAIQ01000008">
    <property type="protein sequence ID" value="GAE14908.1"/>
    <property type="molecule type" value="Genomic_DNA"/>
</dbReference>
<evidence type="ECO:0008006" key="3">
    <source>
        <dbReference type="Google" id="ProtNLM"/>
    </source>
</evidence>
<evidence type="ECO:0000313" key="2">
    <source>
        <dbReference type="Proteomes" id="UP000018861"/>
    </source>
</evidence>
<dbReference type="NCBIfam" id="TIGR01200">
    <property type="entry name" value="GLPGLI"/>
    <property type="match status" value="1"/>
</dbReference>
<sequence>MRLQQFKLNKLAGNSLANREIKELKGGGSWGCSCSCAYVKLGPNGHSVDGCNYYMKKLLIIGFIIFAHCFPGVSQSIGGGRYFDPTKSTQIDLANYRFTYSLKYMPDSSKRQQVDEQRLILLIGDKISKSYNAEYEKSKSDISAPAGSAVGMNMQGLGGTEVFKDKANNKMNVKVMGMTGKFEYTEDYPVQNWEIGTEKKIIQGYSCQKATTRYLGRNYTAWFTHQIPIPNGPWKFGGLPGLILQVSDTREHYVFECIGIQELTKKEPIVVYNFKYEKTTRQKLNKMFKNEHINPVAMIESMGGIVVAVKGGTRSSSFPYNPIELE</sequence>
<dbReference type="InterPro" id="IPR005901">
    <property type="entry name" value="GLPGLI"/>
</dbReference>
<dbReference type="AlphaFoldDB" id="W4P6C0"/>